<dbReference type="Gene3D" id="3.40.50.80">
    <property type="entry name" value="Nucleotide-binding domain of ferredoxin-NADP reductase (FNR) module"/>
    <property type="match status" value="1"/>
</dbReference>
<comment type="caution">
    <text evidence="9">Lacks conserved residue(s) required for the propagation of feature annotation.</text>
</comment>
<evidence type="ECO:0000256" key="9">
    <source>
        <dbReference type="HAMAP-Rule" id="MF_03178"/>
    </source>
</evidence>
<feature type="binding site" evidence="9">
    <location>
        <begin position="376"/>
        <end position="379"/>
    </location>
    <ligand>
        <name>FAD</name>
        <dbReference type="ChEBI" id="CHEBI:57692"/>
    </ligand>
</feature>
<dbReference type="InterPro" id="IPR039261">
    <property type="entry name" value="FNR_nucleotide-bd"/>
</dbReference>
<feature type="binding site" evidence="9">
    <location>
        <begin position="94"/>
        <end position="103"/>
    </location>
    <ligand>
        <name>FMN</name>
        <dbReference type="ChEBI" id="CHEBI:58210"/>
    </ligand>
</feature>
<dbReference type="PROSITE" id="PS50902">
    <property type="entry name" value="FLAVODOXIN_LIKE"/>
    <property type="match status" value="1"/>
</dbReference>
<evidence type="ECO:0000259" key="11">
    <source>
        <dbReference type="PROSITE" id="PS51384"/>
    </source>
</evidence>
<keyword evidence="7 9" id="KW-0521">NADP</keyword>
<dbReference type="InterPro" id="IPR028879">
    <property type="entry name" value="NDOR1"/>
</dbReference>
<feature type="domain" description="Flavodoxin-like" evidence="10">
    <location>
        <begin position="3"/>
        <end position="147"/>
    </location>
</feature>
<dbReference type="GO" id="GO:0016226">
    <property type="term" value="P:iron-sulfur cluster assembly"/>
    <property type="evidence" value="ECO:0007669"/>
    <property type="project" value="UniProtKB-UniRule"/>
</dbReference>
<dbReference type="FunFam" id="3.40.50.80:FF:000032">
    <property type="entry name" value="NADPH-dependent diflavin oxidoreductase 1"/>
    <property type="match status" value="1"/>
</dbReference>
<name>A0A6J2T9Y0_DROLE</name>
<dbReference type="Gene3D" id="1.20.990.10">
    <property type="entry name" value="NADPH-cytochrome p450 Reductase, Chain A, domain 3"/>
    <property type="match status" value="1"/>
</dbReference>
<comment type="function">
    <text evidence="9">NADPH-dependent reductase which is a central component of the cytosolic iron-sulfur (Fe-S) protein assembly (CIA) machinery. Transfers electrons from NADPH via its FAD and FMN prosthetic groups to the [2Fe-2S] cluster of the anamorsin/DRE2 homolog, another key component of the CIA machinery. In turn, this reduced cluster provides electrons for assembly of cytosolic iron-sulfur cluster proteins.</text>
</comment>
<feature type="binding site" evidence="9">
    <location>
        <begin position="56"/>
        <end position="59"/>
    </location>
    <ligand>
        <name>FMN</name>
        <dbReference type="ChEBI" id="CHEBI:58210"/>
    </ligand>
</feature>
<dbReference type="GO" id="GO:0050660">
    <property type="term" value="F:flavin adenine dinucleotide binding"/>
    <property type="evidence" value="ECO:0007669"/>
    <property type="project" value="UniProtKB-UniRule"/>
</dbReference>
<dbReference type="InterPro" id="IPR003097">
    <property type="entry name" value="CysJ-like_FAD-binding"/>
</dbReference>
<dbReference type="InterPro" id="IPR023173">
    <property type="entry name" value="NADPH_Cyt_P450_Rdtase_alpha"/>
</dbReference>
<dbReference type="InterPro" id="IPR008254">
    <property type="entry name" value="Flavodoxin/NO_synth"/>
</dbReference>
<dbReference type="PRINTS" id="PR00369">
    <property type="entry name" value="FLAVODOXIN"/>
</dbReference>
<comment type="subcellular location">
    <subcellularLocation>
        <location evidence="9">Cytoplasm</location>
    </subcellularLocation>
</comment>
<dbReference type="PRINTS" id="PR00371">
    <property type="entry name" value="FPNCR"/>
</dbReference>
<evidence type="ECO:0000256" key="1">
    <source>
        <dbReference type="ARBA" id="ARBA00001917"/>
    </source>
</evidence>
<dbReference type="Gene3D" id="2.40.30.10">
    <property type="entry name" value="Translation factors"/>
    <property type="match status" value="1"/>
</dbReference>
<comment type="catalytic activity">
    <reaction evidence="9">
        <text>2 oxidized [2Fe-2S]-[protein] + NADPH = 2 reduced [2Fe-2S]-[protein] + NADP(+) + H(+)</text>
        <dbReference type="Rhea" id="RHEA:67716"/>
        <dbReference type="Rhea" id="RHEA-COMP:17327"/>
        <dbReference type="Rhea" id="RHEA-COMP:17328"/>
        <dbReference type="ChEBI" id="CHEBI:15378"/>
        <dbReference type="ChEBI" id="CHEBI:33737"/>
        <dbReference type="ChEBI" id="CHEBI:33738"/>
        <dbReference type="ChEBI" id="CHEBI:57783"/>
        <dbReference type="ChEBI" id="CHEBI:58349"/>
    </reaction>
</comment>
<dbReference type="OrthoDB" id="1856718at2759"/>
<evidence type="ECO:0000259" key="10">
    <source>
        <dbReference type="PROSITE" id="PS50902"/>
    </source>
</evidence>
<dbReference type="InterPro" id="IPR001433">
    <property type="entry name" value="OxRdtase_FAD/NAD-bd"/>
</dbReference>
<keyword evidence="12" id="KW-1185">Reference proteome</keyword>
<dbReference type="Gene3D" id="3.40.50.360">
    <property type="match status" value="1"/>
</dbReference>
<dbReference type="GO" id="GO:0005829">
    <property type="term" value="C:cytosol"/>
    <property type="evidence" value="ECO:0007669"/>
    <property type="project" value="TreeGrafter"/>
</dbReference>
<dbReference type="AlphaFoldDB" id="A0A6J2T9Y0"/>
<feature type="binding site" evidence="9">
    <location>
        <begin position="515"/>
        <end position="519"/>
    </location>
    <ligand>
        <name>NADP(+)</name>
        <dbReference type="ChEBI" id="CHEBI:58349"/>
    </ligand>
</feature>
<keyword evidence="4 9" id="KW-0285">Flavoprotein</keyword>
<keyword evidence="8 9" id="KW-0560">Oxidoreductase</keyword>
<dbReference type="SUPFAM" id="SSF52343">
    <property type="entry name" value="Ferredoxin reductase-like, C-terminal NADP-linked domain"/>
    <property type="match status" value="1"/>
</dbReference>
<dbReference type="InterPro" id="IPR017927">
    <property type="entry name" value="FAD-bd_FR_type"/>
</dbReference>
<feature type="binding site" evidence="9">
    <location>
        <begin position="509"/>
        <end position="510"/>
    </location>
    <ligand>
        <name>NADP(+)</name>
        <dbReference type="ChEBI" id="CHEBI:58349"/>
    </ligand>
</feature>
<comment type="similarity">
    <text evidence="9">In the N-terminal section; belongs to the flavodoxin family.</text>
</comment>
<evidence type="ECO:0000256" key="8">
    <source>
        <dbReference type="ARBA" id="ARBA00023002"/>
    </source>
</evidence>
<feature type="binding site" evidence="9">
    <location>
        <position position="129"/>
    </location>
    <ligand>
        <name>FMN</name>
        <dbReference type="ChEBI" id="CHEBI:58210"/>
    </ligand>
</feature>
<keyword evidence="5 9" id="KW-0288">FMN</keyword>
<dbReference type="Pfam" id="PF00258">
    <property type="entry name" value="Flavodoxin_1"/>
    <property type="match status" value="1"/>
</dbReference>
<feature type="binding site" evidence="9">
    <location>
        <position position="344"/>
    </location>
    <ligand>
        <name>FAD</name>
        <dbReference type="ChEBI" id="CHEBI:57692"/>
    </ligand>
</feature>
<feature type="binding site" evidence="9">
    <location>
        <begin position="408"/>
        <end position="411"/>
    </location>
    <ligand>
        <name>FAD</name>
        <dbReference type="ChEBI" id="CHEBI:57692"/>
    </ligand>
</feature>
<comment type="similarity">
    <text evidence="9">In the C-terminal section; belongs to the flavoprotein pyridine nucleotide cytochrome reductase family.</text>
</comment>
<accession>A0A6J2T9Y0</accession>
<evidence type="ECO:0000313" key="12">
    <source>
        <dbReference type="Proteomes" id="UP000504634"/>
    </source>
</evidence>
<keyword evidence="6 9" id="KW-0274">FAD</keyword>
<dbReference type="PROSITE" id="PS51384">
    <property type="entry name" value="FAD_FR"/>
    <property type="match status" value="1"/>
</dbReference>
<protein>
    <recommendedName>
        <fullName evidence="9">NADPH-dependent diflavin oxidoreductase 1</fullName>
        <ecNumber evidence="9">1.18.1.-</ecNumber>
    </recommendedName>
    <alternativeName>
        <fullName evidence="9">NADPH-dependent FMN and FAD-containing oxidoreductase</fullName>
    </alternativeName>
</protein>
<evidence type="ECO:0000256" key="6">
    <source>
        <dbReference type="ARBA" id="ARBA00022827"/>
    </source>
</evidence>
<dbReference type="PANTHER" id="PTHR19384">
    <property type="entry name" value="NITRIC OXIDE SYNTHASE-RELATED"/>
    <property type="match status" value="1"/>
</dbReference>
<dbReference type="Pfam" id="PF00175">
    <property type="entry name" value="NAD_binding_1"/>
    <property type="match status" value="1"/>
</dbReference>
<comment type="similarity">
    <text evidence="9">Belongs to the NADPH-dependent diflavin oxidoreductase NDOR1 family.</text>
</comment>
<feature type="binding site" evidence="9">
    <location>
        <begin position="9"/>
        <end position="14"/>
    </location>
    <ligand>
        <name>FMN</name>
        <dbReference type="ChEBI" id="CHEBI:58210"/>
    </ligand>
</feature>
<dbReference type="InterPro" id="IPR001709">
    <property type="entry name" value="Flavoprot_Pyr_Nucl_cyt_Rdtase"/>
</dbReference>
<dbReference type="GO" id="GO:0050661">
    <property type="term" value="F:NADP binding"/>
    <property type="evidence" value="ECO:0007669"/>
    <property type="project" value="UniProtKB-UniRule"/>
</dbReference>
<evidence type="ECO:0000256" key="2">
    <source>
        <dbReference type="ARBA" id="ARBA00001974"/>
    </source>
</evidence>
<dbReference type="InterPro" id="IPR029039">
    <property type="entry name" value="Flavoprotein-like_sf"/>
</dbReference>
<dbReference type="SUPFAM" id="SSF52218">
    <property type="entry name" value="Flavoproteins"/>
    <property type="match status" value="1"/>
</dbReference>
<dbReference type="InterPro" id="IPR001094">
    <property type="entry name" value="Flavdoxin-like"/>
</dbReference>
<organism evidence="12 13">
    <name type="scientific">Drosophila lebanonensis</name>
    <name type="common">Fruit fly</name>
    <name type="synonym">Scaptodrosophila lebanonensis</name>
    <dbReference type="NCBI Taxonomy" id="7225"/>
    <lineage>
        <taxon>Eukaryota</taxon>
        <taxon>Metazoa</taxon>
        <taxon>Ecdysozoa</taxon>
        <taxon>Arthropoda</taxon>
        <taxon>Hexapoda</taxon>
        <taxon>Insecta</taxon>
        <taxon>Pterygota</taxon>
        <taxon>Neoptera</taxon>
        <taxon>Endopterygota</taxon>
        <taxon>Diptera</taxon>
        <taxon>Brachycera</taxon>
        <taxon>Muscomorpha</taxon>
        <taxon>Ephydroidea</taxon>
        <taxon>Drosophilidae</taxon>
        <taxon>Scaptodrosophila</taxon>
    </lineage>
</organism>
<gene>
    <name evidence="13" type="primary">LOC115622881</name>
</gene>
<keyword evidence="3 9" id="KW-0963">Cytoplasm</keyword>
<comment type="cofactor">
    <cofactor evidence="1 9">
        <name>FMN</name>
        <dbReference type="ChEBI" id="CHEBI:58210"/>
    </cofactor>
</comment>
<reference evidence="13" key="1">
    <citation type="submission" date="2025-08" db="UniProtKB">
        <authorList>
            <consortium name="RefSeq"/>
        </authorList>
    </citation>
    <scope>IDENTIFICATION</scope>
    <source>
        <strain evidence="13">11010-0011.00</strain>
        <tissue evidence="13">Whole body</tissue>
    </source>
</reference>
<dbReference type="InterPro" id="IPR017938">
    <property type="entry name" value="Riboflavin_synthase-like_b-brl"/>
</dbReference>
<proteinExistence type="inferred from homology"/>
<dbReference type="GO" id="GO:0010181">
    <property type="term" value="F:FMN binding"/>
    <property type="evidence" value="ECO:0007669"/>
    <property type="project" value="UniProtKB-UniRule"/>
</dbReference>
<dbReference type="SUPFAM" id="SSF63380">
    <property type="entry name" value="Riboflavin synthase domain-like"/>
    <property type="match status" value="1"/>
</dbReference>
<feature type="binding site" evidence="9">
    <location>
        <position position="582"/>
    </location>
    <ligand>
        <name>FAD</name>
        <dbReference type="ChEBI" id="CHEBI:57692"/>
    </ligand>
</feature>
<dbReference type="Pfam" id="PF00667">
    <property type="entry name" value="FAD_binding_1"/>
    <property type="match status" value="1"/>
</dbReference>
<dbReference type="HAMAP" id="MF_03178">
    <property type="entry name" value="NDOR1"/>
    <property type="match status" value="1"/>
</dbReference>
<feature type="domain" description="FAD-binding FR-type" evidence="11">
    <location>
        <begin position="194"/>
        <end position="454"/>
    </location>
</feature>
<evidence type="ECO:0000313" key="13">
    <source>
        <dbReference type="RefSeq" id="XP_030372834.1"/>
    </source>
</evidence>
<dbReference type="Proteomes" id="UP000504634">
    <property type="component" value="Unplaced"/>
</dbReference>
<evidence type="ECO:0000256" key="7">
    <source>
        <dbReference type="ARBA" id="ARBA00022857"/>
    </source>
</evidence>
<dbReference type="GeneID" id="115622881"/>
<dbReference type="GO" id="GO:0160246">
    <property type="term" value="F:NADPH-iron-sulfur [2Fe-2S] protein oxidoreductase activity"/>
    <property type="evidence" value="ECO:0007669"/>
    <property type="project" value="InterPro"/>
</dbReference>
<feature type="binding site" evidence="9">
    <location>
        <position position="449"/>
    </location>
    <ligand>
        <name>NADP(+)</name>
        <dbReference type="ChEBI" id="CHEBI:58349"/>
    </ligand>
</feature>
<evidence type="ECO:0000256" key="4">
    <source>
        <dbReference type="ARBA" id="ARBA00022630"/>
    </source>
</evidence>
<comment type="cofactor">
    <cofactor evidence="2 9">
        <name>FAD</name>
        <dbReference type="ChEBI" id="CHEBI:57692"/>
    </cofactor>
</comment>
<dbReference type="GO" id="GO:0016651">
    <property type="term" value="F:oxidoreductase activity, acting on NAD(P)H"/>
    <property type="evidence" value="ECO:0007669"/>
    <property type="project" value="UniProtKB-UniRule"/>
</dbReference>
<dbReference type="EC" id="1.18.1.-" evidence="9"/>
<evidence type="ECO:0000256" key="3">
    <source>
        <dbReference type="ARBA" id="ARBA00022490"/>
    </source>
</evidence>
<sequence length="583" mass="66410">MRLLILYGSQTGTAQDVAEQLWRESKQWGLDGPVLGFDDYEIQQLVEERLVIFVVATTGDGVEPDNMKRAWRFLLKRSLPPDSLSGLQFACLGLGDSSYPKFNYAAKKLHKRLQNLGAEMLCPVGLCDDQHDHGHLGTSLPWSESLWTTLSQNLTLKQCTEHTKIEHLHKWDLKVLPGYCQALDEERLQWTQKTLPIKLKLGENTRTTTPDHFQDVRFLRFSYADEAAITWQPGDIVDLQPQNSPEKVSDFFELLSEHKLEFNEQTVVQVSSAHKDMPLPIAYTKPIPLKYAAKYIWDLTAKPRQRFFEVLSQDCDDELEQEKLLEFSSPQGLDDLIAYVNRPRRTLLEVLQDFRHASAKLTLSKLFEMMPLIQPRSFSIASDASTCSLDLLVAVVNYKTILQVPRLGLCSNWLKTLQPGVEINGSIKPGTMGLPKDLTIPLIMVGPGTGIAPFRSVVQNRLHAQQSGDKVGTLLVFFGCRNKKHDFHFEDDFIAWRKANIVEPFFAFSRDGEHKVYVQHLIKREAVRLEPLLRQQNAHIYVSGSSNSMPKAVKEAFIEVLNGDVNYVEGMIKAKRYQEETWS</sequence>
<dbReference type="PANTHER" id="PTHR19384:SF10">
    <property type="entry name" value="NADPH-DEPENDENT DIFLAVIN OXIDOREDUCTASE 1"/>
    <property type="match status" value="1"/>
</dbReference>
<dbReference type="FunFam" id="3.40.50.360:FF:000034">
    <property type="entry name" value="NADPH-dependent diflavin oxidoreductase 1"/>
    <property type="match status" value="1"/>
</dbReference>
<dbReference type="RefSeq" id="XP_030372834.1">
    <property type="nucleotide sequence ID" value="XM_030516974.1"/>
</dbReference>
<evidence type="ECO:0000256" key="5">
    <source>
        <dbReference type="ARBA" id="ARBA00022643"/>
    </source>
</evidence>